<dbReference type="InterPro" id="IPR000214">
    <property type="entry name" value="Znf_DNA_glyclase/AP_lyase"/>
</dbReference>
<keyword evidence="8" id="KW-0862">Zinc</keyword>
<keyword evidence="12" id="KW-0511">Multifunctional enzyme</keyword>
<protein>
    <recommendedName>
        <fullName evidence="3">DNA-(apurinic or apyrimidinic site) lyase</fullName>
        <ecNumber evidence="3">4.2.99.18</ecNumber>
    </recommendedName>
</protein>
<dbReference type="PROSITE" id="PS51066">
    <property type="entry name" value="ZF_FPG_2"/>
    <property type="match status" value="1"/>
</dbReference>
<comment type="catalytic activity">
    <reaction evidence="14">
        <text>2'-deoxyribonucleotide-(2'-deoxyribose 5'-phosphate)-2'-deoxyribonucleotide-DNA = a 3'-end 2'-deoxyribonucleotide-(2,3-dehydro-2,3-deoxyribose 5'-phosphate)-DNA + a 5'-end 5'-phospho-2'-deoxyribonucleoside-DNA + H(+)</text>
        <dbReference type="Rhea" id="RHEA:66592"/>
        <dbReference type="Rhea" id="RHEA-COMP:13180"/>
        <dbReference type="Rhea" id="RHEA-COMP:16897"/>
        <dbReference type="Rhea" id="RHEA-COMP:17067"/>
        <dbReference type="ChEBI" id="CHEBI:15378"/>
        <dbReference type="ChEBI" id="CHEBI:136412"/>
        <dbReference type="ChEBI" id="CHEBI:157695"/>
        <dbReference type="ChEBI" id="CHEBI:167181"/>
        <dbReference type="EC" id="4.2.99.18"/>
    </reaction>
</comment>
<dbReference type="Pfam" id="PF06831">
    <property type="entry name" value="H2TH"/>
    <property type="match status" value="1"/>
</dbReference>
<dbReference type="InterPro" id="IPR010663">
    <property type="entry name" value="Znf_FPG/IleRS"/>
</dbReference>
<dbReference type="PROSITE" id="PS01242">
    <property type="entry name" value="ZF_FPG_1"/>
    <property type="match status" value="1"/>
</dbReference>
<evidence type="ECO:0000313" key="19">
    <source>
        <dbReference type="Proteomes" id="UP000649289"/>
    </source>
</evidence>
<keyword evidence="5" id="KW-0227">DNA damage</keyword>
<feature type="domain" description="Formamidopyrimidine-DNA glycosylase catalytic" evidence="17">
    <location>
        <begin position="2"/>
        <end position="77"/>
    </location>
</feature>
<keyword evidence="9" id="KW-0238">DNA-binding</keyword>
<evidence type="ECO:0000256" key="10">
    <source>
        <dbReference type="ARBA" id="ARBA00023204"/>
    </source>
</evidence>
<dbReference type="SUPFAM" id="SSF46946">
    <property type="entry name" value="S13-like H2TH domain"/>
    <property type="match status" value="1"/>
</dbReference>
<keyword evidence="11" id="KW-0456">Lyase</keyword>
<dbReference type="InterPro" id="IPR015887">
    <property type="entry name" value="DNA_glyclase_Znf_dom_DNA_BS"/>
</dbReference>
<feature type="domain" description="FPG-type" evidence="16">
    <location>
        <begin position="247"/>
        <end position="281"/>
    </location>
</feature>
<dbReference type="SMART" id="SM01232">
    <property type="entry name" value="H2TH"/>
    <property type="match status" value="1"/>
</dbReference>
<gene>
    <name evidence="18" type="ORF">IEZ25_00485</name>
</gene>
<dbReference type="SUPFAM" id="SSF57716">
    <property type="entry name" value="Glucocorticoid receptor-like (DNA-binding domain)"/>
    <property type="match status" value="1"/>
</dbReference>
<evidence type="ECO:0000256" key="7">
    <source>
        <dbReference type="ARBA" id="ARBA00022801"/>
    </source>
</evidence>
<dbReference type="Pfam" id="PF01149">
    <property type="entry name" value="Fapy_DNA_glyco"/>
    <property type="match status" value="1"/>
</dbReference>
<name>A0ABR8MA86_9ACTN</name>
<evidence type="ECO:0000256" key="15">
    <source>
        <dbReference type="PROSITE-ProRule" id="PRU00391"/>
    </source>
</evidence>
<dbReference type="Gene3D" id="1.10.8.50">
    <property type="match status" value="1"/>
</dbReference>
<dbReference type="PANTHER" id="PTHR42697">
    <property type="entry name" value="ENDONUCLEASE 8"/>
    <property type="match status" value="1"/>
</dbReference>
<evidence type="ECO:0000256" key="4">
    <source>
        <dbReference type="ARBA" id="ARBA00022723"/>
    </source>
</evidence>
<sequence length="303" mass="33094">MPEGHTLRKLADDLSAAFAGRRVRVSSPQGRFAADAEQVDGSRFVGADSAGKHLFVELEDQRFIHVHLGLIGRFDVHTGLGEGTAGVPDPVGAVRLRLVSVAPDGPRGTSYADLRGAIVCDLIGPERRASVLARLGPDPLRADADPDLAWRRISRSQRPIGDLLMDQAVLAGVGNVYRAEVLFRHRVHPLRSGETLRVGQWRAMWADLVGLMAEGVRTGRIDTVRPEHTPEAMGRAPREDDHGGEVYVYRRTSLPCLVCGSIIKTGELVGRNVFWCPRCQPKFRSRAVQSPPRNTGTSRGARP</sequence>
<dbReference type="Pfam" id="PF06827">
    <property type="entry name" value="zf-FPG_IleRS"/>
    <property type="match status" value="1"/>
</dbReference>
<evidence type="ECO:0000313" key="18">
    <source>
        <dbReference type="EMBL" id="MBD3913076.1"/>
    </source>
</evidence>
<dbReference type="PANTHER" id="PTHR42697:SF3">
    <property type="entry name" value="ENDONUCLEASE 8 1"/>
    <property type="match status" value="1"/>
</dbReference>
<evidence type="ECO:0000259" key="16">
    <source>
        <dbReference type="PROSITE" id="PS51066"/>
    </source>
</evidence>
<keyword evidence="10" id="KW-0234">DNA repair</keyword>
<evidence type="ECO:0000256" key="9">
    <source>
        <dbReference type="ARBA" id="ARBA00023125"/>
    </source>
</evidence>
<comment type="cofactor">
    <cofactor evidence="1">
        <name>Zn(2+)</name>
        <dbReference type="ChEBI" id="CHEBI:29105"/>
    </cofactor>
</comment>
<dbReference type="Proteomes" id="UP000649289">
    <property type="component" value="Unassembled WGS sequence"/>
</dbReference>
<reference evidence="18 19" key="1">
    <citation type="submission" date="2020-09" db="EMBL/GenBank/DDBJ databases">
        <title>novel species in genus Nocardioides.</title>
        <authorList>
            <person name="Zhang G."/>
        </authorList>
    </citation>
    <scope>NUCLEOTIDE SEQUENCE [LARGE SCALE GENOMIC DNA]</scope>
    <source>
        <strain evidence="18 19">19197</strain>
    </source>
</reference>
<evidence type="ECO:0000256" key="3">
    <source>
        <dbReference type="ARBA" id="ARBA00012720"/>
    </source>
</evidence>
<keyword evidence="6 15" id="KW-0863">Zinc-finger</keyword>
<dbReference type="CDD" id="cd08970">
    <property type="entry name" value="AcNei1_N"/>
    <property type="match status" value="1"/>
</dbReference>
<evidence type="ECO:0000256" key="2">
    <source>
        <dbReference type="ARBA" id="ARBA00009409"/>
    </source>
</evidence>
<evidence type="ECO:0000256" key="11">
    <source>
        <dbReference type="ARBA" id="ARBA00023239"/>
    </source>
</evidence>
<dbReference type="SMART" id="SM00898">
    <property type="entry name" value="Fapy_DNA_glyco"/>
    <property type="match status" value="1"/>
</dbReference>
<keyword evidence="4" id="KW-0479">Metal-binding</keyword>
<dbReference type="RefSeq" id="WP_191197450.1">
    <property type="nucleotide sequence ID" value="NZ_BAAAPA010000002.1"/>
</dbReference>
<dbReference type="InterPro" id="IPR012319">
    <property type="entry name" value="FPG_cat"/>
</dbReference>
<dbReference type="Gene3D" id="3.20.190.10">
    <property type="entry name" value="MutM-like, N-terminal"/>
    <property type="match status" value="1"/>
</dbReference>
<evidence type="ECO:0000256" key="6">
    <source>
        <dbReference type="ARBA" id="ARBA00022771"/>
    </source>
</evidence>
<dbReference type="EMBL" id="JACXYY010000001">
    <property type="protein sequence ID" value="MBD3913076.1"/>
    <property type="molecule type" value="Genomic_DNA"/>
</dbReference>
<dbReference type="SUPFAM" id="SSF81624">
    <property type="entry name" value="N-terminal domain of MutM-like DNA repair proteins"/>
    <property type="match status" value="1"/>
</dbReference>
<dbReference type="InterPro" id="IPR010979">
    <property type="entry name" value="Ribosomal_uS13-like_H2TH"/>
</dbReference>
<evidence type="ECO:0000256" key="13">
    <source>
        <dbReference type="ARBA" id="ARBA00023295"/>
    </source>
</evidence>
<dbReference type="PROSITE" id="PS51068">
    <property type="entry name" value="FPG_CAT"/>
    <property type="match status" value="1"/>
</dbReference>
<keyword evidence="7" id="KW-0378">Hydrolase</keyword>
<keyword evidence="19" id="KW-1185">Reference proteome</keyword>
<evidence type="ECO:0000256" key="8">
    <source>
        <dbReference type="ARBA" id="ARBA00022833"/>
    </source>
</evidence>
<evidence type="ECO:0000256" key="12">
    <source>
        <dbReference type="ARBA" id="ARBA00023268"/>
    </source>
</evidence>
<dbReference type="InterPro" id="IPR015886">
    <property type="entry name" value="H2TH_FPG"/>
</dbReference>
<proteinExistence type="inferred from homology"/>
<evidence type="ECO:0000256" key="5">
    <source>
        <dbReference type="ARBA" id="ARBA00022763"/>
    </source>
</evidence>
<comment type="caution">
    <text evidence="18">The sequence shown here is derived from an EMBL/GenBank/DDBJ whole genome shotgun (WGS) entry which is preliminary data.</text>
</comment>
<evidence type="ECO:0000256" key="1">
    <source>
        <dbReference type="ARBA" id="ARBA00001947"/>
    </source>
</evidence>
<evidence type="ECO:0000256" key="14">
    <source>
        <dbReference type="ARBA" id="ARBA00044632"/>
    </source>
</evidence>
<dbReference type="EC" id="4.2.99.18" evidence="3"/>
<comment type="similarity">
    <text evidence="2">Belongs to the FPG family.</text>
</comment>
<evidence type="ECO:0000259" key="17">
    <source>
        <dbReference type="PROSITE" id="PS51068"/>
    </source>
</evidence>
<dbReference type="InterPro" id="IPR035937">
    <property type="entry name" value="FPG_N"/>
</dbReference>
<accession>A0ABR8MA86</accession>
<organism evidence="18 19">
    <name type="scientific">Nocardioides hwasunensis</name>
    <dbReference type="NCBI Taxonomy" id="397258"/>
    <lineage>
        <taxon>Bacteria</taxon>
        <taxon>Bacillati</taxon>
        <taxon>Actinomycetota</taxon>
        <taxon>Actinomycetes</taxon>
        <taxon>Propionibacteriales</taxon>
        <taxon>Nocardioidaceae</taxon>
        <taxon>Nocardioides</taxon>
    </lineage>
</organism>
<keyword evidence="13" id="KW-0326">Glycosidase</keyword>